<dbReference type="RefSeq" id="WP_253669014.1">
    <property type="nucleotide sequence ID" value="NZ_JAMTCP010000006.1"/>
</dbReference>
<evidence type="ECO:0000313" key="2">
    <source>
        <dbReference type="Proteomes" id="UP001205311"/>
    </source>
</evidence>
<evidence type="ECO:0008006" key="3">
    <source>
        <dbReference type="Google" id="ProtNLM"/>
    </source>
</evidence>
<organism evidence="1 2">
    <name type="scientific">Streptoalloteichus tenebrarius (strain ATCC 17920 / DSM 40477 / JCM 4838 / CBS 697.72 / NBRC 16177 / NCIMB 11028 / NRRL B-12390 / A12253. 1 / ISP 5477)</name>
    <name type="common">Streptomyces tenebrarius</name>
    <dbReference type="NCBI Taxonomy" id="1933"/>
    <lineage>
        <taxon>Bacteria</taxon>
        <taxon>Bacillati</taxon>
        <taxon>Actinomycetota</taxon>
        <taxon>Actinomycetes</taxon>
        <taxon>Pseudonocardiales</taxon>
        <taxon>Pseudonocardiaceae</taxon>
        <taxon>Streptoalloteichus</taxon>
    </lineage>
</organism>
<name>A0ABT1HRH7_STRSD</name>
<proteinExistence type="predicted"/>
<dbReference type="EMBL" id="JAMTCP010000006">
    <property type="protein sequence ID" value="MCP2258083.1"/>
    <property type="molecule type" value="Genomic_DNA"/>
</dbReference>
<keyword evidence="2" id="KW-1185">Reference proteome</keyword>
<evidence type="ECO:0000313" key="1">
    <source>
        <dbReference type="EMBL" id="MCP2258083.1"/>
    </source>
</evidence>
<gene>
    <name evidence="1" type="ORF">LX15_001770</name>
</gene>
<dbReference type="Proteomes" id="UP001205311">
    <property type="component" value="Unassembled WGS sequence"/>
</dbReference>
<reference evidence="1 2" key="1">
    <citation type="submission" date="2022-06" db="EMBL/GenBank/DDBJ databases">
        <title>Genomic Encyclopedia of Archaeal and Bacterial Type Strains, Phase II (KMG-II): from individual species to whole genera.</title>
        <authorList>
            <person name="Goeker M."/>
        </authorList>
    </citation>
    <scope>NUCLEOTIDE SEQUENCE [LARGE SCALE GENOMIC DNA]</scope>
    <source>
        <strain evidence="1 2">DSM 40477</strain>
    </source>
</reference>
<accession>A0ABT1HRH7</accession>
<sequence>MNITVILAVVVSASVIATLWPMIRRRPQHAGAGEGTLTVATLARRATARHHLRRVDDEPDDGAAERTLTWAPEESEPVAVPIDPADWTPSRIRPYVRHHNWVDGRFFDMVGAPTAQLPRLDEHTDLPALVMADWFPTGLPVPILSTGCQPVASG</sequence>
<comment type="caution">
    <text evidence="1">The sequence shown here is derived from an EMBL/GenBank/DDBJ whole genome shotgun (WGS) entry which is preliminary data.</text>
</comment>
<protein>
    <recommendedName>
        <fullName evidence="3">Secreted protein</fullName>
    </recommendedName>
</protein>